<sequence>QDVTVMEPAPAWFECETSIPSVRPPKWLLGKTPLQAGKDVGVEQEGTVHRLTLRRTCSTMTGPVHFTIGKSRTTAQLVVSGG</sequence>
<reference evidence="1" key="2">
    <citation type="submission" date="2025-08" db="UniProtKB">
        <authorList>
            <consortium name="Ensembl"/>
        </authorList>
    </citation>
    <scope>IDENTIFICATION</scope>
</reference>
<evidence type="ECO:0000313" key="1">
    <source>
        <dbReference type="Ensembl" id="ENSMLUP00000016670.1"/>
    </source>
</evidence>
<dbReference type="Ensembl" id="ENSMLUT00000030350.1">
    <property type="protein sequence ID" value="ENSMLUP00000016670.1"/>
    <property type="gene ID" value="ENSMLUG00000025341.1"/>
</dbReference>
<reference evidence="1 2" key="1">
    <citation type="journal article" date="2011" name="Nature">
        <title>A high-resolution map of human evolutionary constraint using 29 mammals.</title>
        <authorList>
            <person name="Lindblad-Toh K."/>
            <person name="Garber M."/>
            <person name="Zuk O."/>
            <person name="Lin M.F."/>
            <person name="Parker B.J."/>
            <person name="Washietl S."/>
            <person name="Kheradpour P."/>
            <person name="Ernst J."/>
            <person name="Jordan G."/>
            <person name="Mauceli E."/>
            <person name="Ward L.D."/>
            <person name="Lowe C.B."/>
            <person name="Holloway A.K."/>
            <person name="Clamp M."/>
            <person name="Gnerre S."/>
            <person name="Alfoldi J."/>
            <person name="Beal K."/>
            <person name="Chang J."/>
            <person name="Clawson H."/>
            <person name="Cuff J."/>
            <person name="Di Palma F."/>
            <person name="Fitzgerald S."/>
            <person name="Flicek P."/>
            <person name="Guttman M."/>
            <person name="Hubisz M.J."/>
            <person name="Jaffe D.B."/>
            <person name="Jungreis I."/>
            <person name="Kent W.J."/>
            <person name="Kostka D."/>
            <person name="Lara M."/>
            <person name="Martins A.L."/>
            <person name="Massingham T."/>
            <person name="Moltke I."/>
            <person name="Raney B.J."/>
            <person name="Rasmussen M.D."/>
            <person name="Robinson J."/>
            <person name="Stark A."/>
            <person name="Vilella A.J."/>
            <person name="Wen J."/>
            <person name="Xie X."/>
            <person name="Zody M.C."/>
            <person name="Baldwin J."/>
            <person name="Bloom T."/>
            <person name="Chin C.W."/>
            <person name="Heiman D."/>
            <person name="Nicol R."/>
            <person name="Nusbaum C."/>
            <person name="Young S."/>
            <person name="Wilkinson J."/>
            <person name="Worley K.C."/>
            <person name="Kovar C.L."/>
            <person name="Muzny D.M."/>
            <person name="Gibbs R.A."/>
            <person name="Cree A."/>
            <person name="Dihn H.H."/>
            <person name="Fowler G."/>
            <person name="Jhangiani S."/>
            <person name="Joshi V."/>
            <person name="Lee S."/>
            <person name="Lewis L.R."/>
            <person name="Nazareth L.V."/>
            <person name="Okwuonu G."/>
            <person name="Santibanez J."/>
            <person name="Warren W.C."/>
            <person name="Mardis E.R."/>
            <person name="Weinstock G.M."/>
            <person name="Wilson R.K."/>
            <person name="Delehaunty K."/>
            <person name="Dooling D."/>
            <person name="Fronik C."/>
            <person name="Fulton L."/>
            <person name="Fulton B."/>
            <person name="Graves T."/>
            <person name="Minx P."/>
            <person name="Sodergren E."/>
            <person name="Birney E."/>
            <person name="Margulies E.H."/>
            <person name="Herrero J."/>
            <person name="Green E.D."/>
            <person name="Haussler D."/>
            <person name="Siepel A."/>
            <person name="Goldman N."/>
            <person name="Pollard K.S."/>
            <person name="Pedersen J.S."/>
            <person name="Lander E.S."/>
            <person name="Kellis M."/>
        </authorList>
    </citation>
    <scope>NUCLEOTIDE SEQUENCE [LARGE SCALE GENOMIC DNA]</scope>
</reference>
<dbReference type="STRING" id="59463.ENSMLUP00000016670"/>
<reference evidence="1" key="3">
    <citation type="submission" date="2025-09" db="UniProtKB">
        <authorList>
            <consortium name="Ensembl"/>
        </authorList>
    </citation>
    <scope>IDENTIFICATION</scope>
</reference>
<dbReference type="GeneTree" id="ENSGT00940000154756"/>
<evidence type="ECO:0000313" key="2">
    <source>
        <dbReference type="Proteomes" id="UP000001074"/>
    </source>
</evidence>
<name>G1PYY8_MYOLU</name>
<proteinExistence type="predicted"/>
<dbReference type="eggNOG" id="KOG0613">
    <property type="taxonomic scope" value="Eukaryota"/>
</dbReference>
<dbReference type="Gene3D" id="2.60.40.10">
    <property type="entry name" value="Immunoglobulins"/>
    <property type="match status" value="1"/>
</dbReference>
<dbReference type="OMA" id="DHGRVHK"/>
<dbReference type="AlphaFoldDB" id="G1PYY8"/>
<dbReference type="EMBL" id="AAPE02040264">
    <property type="status" value="NOT_ANNOTATED_CDS"/>
    <property type="molecule type" value="Genomic_DNA"/>
</dbReference>
<dbReference type="HOGENOM" id="CLU_2564419_0_0_1"/>
<dbReference type="InterPro" id="IPR013783">
    <property type="entry name" value="Ig-like_fold"/>
</dbReference>
<organism evidence="1 2">
    <name type="scientific">Myotis lucifugus</name>
    <name type="common">Little brown bat</name>
    <dbReference type="NCBI Taxonomy" id="59463"/>
    <lineage>
        <taxon>Eukaryota</taxon>
        <taxon>Metazoa</taxon>
        <taxon>Chordata</taxon>
        <taxon>Craniata</taxon>
        <taxon>Vertebrata</taxon>
        <taxon>Euteleostomi</taxon>
        <taxon>Mammalia</taxon>
        <taxon>Eutheria</taxon>
        <taxon>Laurasiatheria</taxon>
        <taxon>Chiroptera</taxon>
        <taxon>Yangochiroptera</taxon>
        <taxon>Vespertilionidae</taxon>
        <taxon>Myotis</taxon>
    </lineage>
</organism>
<keyword evidence="2" id="KW-1185">Reference proteome</keyword>
<dbReference type="InParanoid" id="G1PYY8"/>
<dbReference type="FunFam" id="2.60.40.10:FF:000599">
    <property type="entry name" value="obscurin isoform X3"/>
    <property type="match status" value="1"/>
</dbReference>
<dbReference type="InterPro" id="IPR036179">
    <property type="entry name" value="Ig-like_dom_sf"/>
</dbReference>
<dbReference type="Proteomes" id="UP000001074">
    <property type="component" value="Unassembled WGS sequence"/>
</dbReference>
<protein>
    <submittedName>
        <fullName evidence="1">Uncharacterized protein</fullName>
    </submittedName>
</protein>
<accession>G1PYY8</accession>
<dbReference type="SUPFAM" id="SSF48726">
    <property type="entry name" value="Immunoglobulin"/>
    <property type="match status" value="1"/>
</dbReference>